<reference evidence="9 10" key="1">
    <citation type="journal article" date="2018" name="PLoS Genet.">
        <title>Population sequencing reveals clonal diversity and ancestral inbreeding in the grapevine cultivar Chardonnay.</title>
        <authorList>
            <person name="Roach M.J."/>
            <person name="Johnson D.L."/>
            <person name="Bohlmann J."/>
            <person name="van Vuuren H.J."/>
            <person name="Jones S.J."/>
            <person name="Pretorius I.S."/>
            <person name="Schmidt S.A."/>
            <person name="Borneman A.R."/>
        </authorList>
    </citation>
    <scope>NUCLEOTIDE SEQUENCE [LARGE SCALE GENOMIC DNA]</scope>
    <source>
        <strain evidence="10">cv. Chardonnay</strain>
        <tissue evidence="9">Leaf</tissue>
    </source>
</reference>
<feature type="binding site" evidence="8">
    <location>
        <position position="267"/>
    </location>
    <ligand>
        <name>UDP-alpha-D-glucose</name>
        <dbReference type="ChEBI" id="CHEBI:58885"/>
    </ligand>
</feature>
<dbReference type="Proteomes" id="UP000288805">
    <property type="component" value="Unassembled WGS sequence"/>
</dbReference>
<feature type="binding site" evidence="8">
    <location>
        <position position="297"/>
    </location>
    <ligand>
        <name>UDP-alpha-D-glucose</name>
        <dbReference type="ChEBI" id="CHEBI:58885"/>
    </ligand>
</feature>
<keyword evidence="4" id="KW-0812">Transmembrane</keyword>
<evidence type="ECO:0000256" key="1">
    <source>
        <dbReference type="ARBA" id="ARBA00004308"/>
    </source>
</evidence>
<feature type="binding site" evidence="8">
    <location>
        <position position="261"/>
    </location>
    <ligand>
        <name>UDP-alpha-D-glucose</name>
        <dbReference type="ChEBI" id="CHEBI:58885"/>
    </ligand>
</feature>
<dbReference type="GO" id="GO:0016020">
    <property type="term" value="C:membrane"/>
    <property type="evidence" value="ECO:0007669"/>
    <property type="project" value="InterPro"/>
</dbReference>
<dbReference type="GO" id="GO:0016760">
    <property type="term" value="F:cellulose synthase (UDP-forming) activity"/>
    <property type="evidence" value="ECO:0007669"/>
    <property type="project" value="InterPro"/>
</dbReference>
<dbReference type="EMBL" id="QGNW01000007">
    <property type="protein sequence ID" value="RVX20090.1"/>
    <property type="molecule type" value="Genomic_DNA"/>
</dbReference>
<keyword evidence="5" id="KW-1133">Transmembrane helix</keyword>
<gene>
    <name evidence="9" type="primary">CESA3_4</name>
    <name evidence="9" type="ORF">CK203_004675</name>
</gene>
<accession>A0A438KFY3</accession>
<comment type="caution">
    <text evidence="9">The sequence shown here is derived from an EMBL/GenBank/DDBJ whole genome shotgun (WGS) entry which is preliminary data.</text>
</comment>
<dbReference type="GO" id="GO:0012505">
    <property type="term" value="C:endomembrane system"/>
    <property type="evidence" value="ECO:0007669"/>
    <property type="project" value="UniProtKB-SubCell"/>
</dbReference>
<keyword evidence="6" id="KW-0472">Membrane</keyword>
<dbReference type="PANTHER" id="PTHR13301">
    <property type="entry name" value="X-BOX TRANSCRIPTION FACTOR-RELATED"/>
    <property type="match status" value="1"/>
</dbReference>
<dbReference type="InterPro" id="IPR005150">
    <property type="entry name" value="Cellulose_synth"/>
</dbReference>
<comment type="subcellular location">
    <subcellularLocation>
        <location evidence="1">Endomembrane system</location>
    </subcellularLocation>
</comment>
<organism evidence="9 10">
    <name type="scientific">Vitis vinifera</name>
    <name type="common">Grape</name>
    <dbReference type="NCBI Taxonomy" id="29760"/>
    <lineage>
        <taxon>Eukaryota</taxon>
        <taxon>Viridiplantae</taxon>
        <taxon>Streptophyta</taxon>
        <taxon>Embryophyta</taxon>
        <taxon>Tracheophyta</taxon>
        <taxon>Spermatophyta</taxon>
        <taxon>Magnoliopsida</taxon>
        <taxon>eudicotyledons</taxon>
        <taxon>Gunneridae</taxon>
        <taxon>Pentapetalae</taxon>
        <taxon>rosids</taxon>
        <taxon>Vitales</taxon>
        <taxon>Vitaceae</taxon>
        <taxon>Viteae</taxon>
        <taxon>Vitis</taxon>
    </lineage>
</organism>
<feature type="binding site" evidence="8">
    <location>
        <position position="268"/>
    </location>
    <ligand>
        <name>UDP-alpha-D-glucose</name>
        <dbReference type="ChEBI" id="CHEBI:58885"/>
    </ligand>
</feature>
<evidence type="ECO:0000256" key="6">
    <source>
        <dbReference type="ARBA" id="ARBA00023136"/>
    </source>
</evidence>
<evidence type="ECO:0000256" key="7">
    <source>
        <dbReference type="ARBA" id="ARBA00023316"/>
    </source>
</evidence>
<evidence type="ECO:0000256" key="2">
    <source>
        <dbReference type="ARBA" id="ARBA00022676"/>
    </source>
</evidence>
<sequence length="427" mass="47621">MDEEDSRKPGVALLSTHVSIPDWPSWNQSSVFEGQSEVDTCHHGIKQKSFWLLFEGEKPTAWGGRLAVRDIFLRAEAGREVGESSRGGARRGDILSGAVKLTARGIAGGGDFWRRGGGFELKRLLRTREQGPPGFSRGSKEGNVMCMNGYFMKEAFLFNGDPGIVGIYSGFTSFSIPEALKQVIGRDSWAYAANMVGFRWHGLERIIRYVWEMWEYRGNLLKSGIWLNKFTFSGVPSACTDHAAEELGKSSQLAAVGIFVSTVDPLKELPFVIANTVLSILVVDYPVDKVSCYVLDDGSSMLTFEALSETSEFARKWVLFCKKYGYLALDRIDFKWPGSCSIDSIVMVVGLRTVIAETKLEQKVDDPNGVMLDENCQNSNSRTTVSIPTIPIFNFRHHTSISHFIPHLLNLPSTTRFLHPAWPINFI</sequence>
<evidence type="ECO:0000313" key="10">
    <source>
        <dbReference type="Proteomes" id="UP000288805"/>
    </source>
</evidence>
<evidence type="ECO:0000256" key="8">
    <source>
        <dbReference type="PIRSR" id="PIRSR605150-2"/>
    </source>
</evidence>
<dbReference type="AlphaFoldDB" id="A0A438KFY3"/>
<evidence type="ECO:0000313" key="9">
    <source>
        <dbReference type="EMBL" id="RVX20090.1"/>
    </source>
</evidence>
<evidence type="ECO:0000256" key="3">
    <source>
        <dbReference type="ARBA" id="ARBA00022679"/>
    </source>
</evidence>
<protein>
    <submittedName>
        <fullName evidence="9">Cellulose synthase A catalytic subunit 3</fullName>
    </submittedName>
</protein>
<keyword evidence="7" id="KW-0961">Cell wall biogenesis/degradation</keyword>
<evidence type="ECO:0000256" key="4">
    <source>
        <dbReference type="ARBA" id="ARBA00022692"/>
    </source>
</evidence>
<keyword evidence="2" id="KW-0328">Glycosyltransferase</keyword>
<name>A0A438KFY3_VITVI</name>
<dbReference type="GO" id="GO:0071555">
    <property type="term" value="P:cell wall organization"/>
    <property type="evidence" value="ECO:0007669"/>
    <property type="project" value="UniProtKB-KW"/>
</dbReference>
<proteinExistence type="predicted"/>
<evidence type="ECO:0000256" key="5">
    <source>
        <dbReference type="ARBA" id="ARBA00022989"/>
    </source>
</evidence>
<dbReference type="Pfam" id="PF03552">
    <property type="entry name" value="Cellulose_synt"/>
    <property type="match status" value="1"/>
</dbReference>
<dbReference type="GO" id="GO:0030244">
    <property type="term" value="P:cellulose biosynthetic process"/>
    <property type="evidence" value="ECO:0007669"/>
    <property type="project" value="InterPro"/>
</dbReference>
<keyword evidence="3" id="KW-0808">Transferase</keyword>